<dbReference type="Proteomes" id="UP000611640">
    <property type="component" value="Chromosome"/>
</dbReference>
<evidence type="ECO:0000313" key="3">
    <source>
        <dbReference type="Proteomes" id="UP000611640"/>
    </source>
</evidence>
<evidence type="ECO:0000313" key="2">
    <source>
        <dbReference type="EMBL" id="BCJ36081.1"/>
    </source>
</evidence>
<accession>A0A7R7HXX1</accession>
<feature type="compositionally biased region" description="Low complexity" evidence="1">
    <location>
        <begin position="153"/>
        <end position="174"/>
    </location>
</feature>
<protein>
    <submittedName>
        <fullName evidence="2">Uncharacterized protein</fullName>
    </submittedName>
</protein>
<proteinExistence type="predicted"/>
<reference evidence="2 3" key="1">
    <citation type="submission" date="2020-08" db="EMBL/GenBank/DDBJ databases">
        <title>Whole genome shotgun sequence of Actinocatenispora thailandica NBRC 105041.</title>
        <authorList>
            <person name="Komaki H."/>
            <person name="Tamura T."/>
        </authorList>
    </citation>
    <scope>NUCLEOTIDE SEQUENCE [LARGE SCALE GENOMIC DNA]</scope>
    <source>
        <strain evidence="2 3">NBRC 105041</strain>
    </source>
</reference>
<feature type="region of interest" description="Disordered" evidence="1">
    <location>
        <begin position="139"/>
        <end position="189"/>
    </location>
</feature>
<keyword evidence="3" id="KW-1185">Reference proteome</keyword>
<name>A0A7R7HXX1_9ACTN</name>
<evidence type="ECO:0000256" key="1">
    <source>
        <dbReference type="SAM" id="MobiDB-lite"/>
    </source>
</evidence>
<sequence length="189" mass="19582">MSVPGTPVVRPSRRRRGIAALAVASTIALGLTAPGLTQPARSAPPVRTVAATDTLPNSVEINRTTRPVAPGVTLSSFDRYESEGWLRAQSLSVDLSGGNGVDYLSADPVASDQTIREQVKAQPRAVAAINGDFFDINDTGAPKASASPAGHWSSRPTTTGTTRSASTRTAPAASFRCTSTAPSPCRPAR</sequence>
<dbReference type="KEGG" id="atl:Athai_35840"/>
<dbReference type="EMBL" id="AP023355">
    <property type="protein sequence ID" value="BCJ36081.1"/>
    <property type="molecule type" value="Genomic_DNA"/>
</dbReference>
<gene>
    <name evidence="2" type="ORF">Athai_35840</name>
</gene>
<organism evidence="2 3">
    <name type="scientific">Actinocatenispora thailandica</name>
    <dbReference type="NCBI Taxonomy" id="227318"/>
    <lineage>
        <taxon>Bacteria</taxon>
        <taxon>Bacillati</taxon>
        <taxon>Actinomycetota</taxon>
        <taxon>Actinomycetes</taxon>
        <taxon>Micromonosporales</taxon>
        <taxon>Micromonosporaceae</taxon>
        <taxon>Actinocatenispora</taxon>
    </lineage>
</organism>
<dbReference type="AlphaFoldDB" id="A0A7R7HXX1"/>
<dbReference type="RefSeq" id="WP_203962496.1">
    <property type="nucleotide sequence ID" value="NZ_AP023355.1"/>
</dbReference>